<dbReference type="FunFam" id="3.40.50.720:FF:000311">
    <property type="entry name" value="Ornithine cyclodeaminase"/>
    <property type="match status" value="1"/>
</dbReference>
<dbReference type="Pfam" id="PF02423">
    <property type="entry name" value="OCD_Mu_crystall"/>
    <property type="match status" value="1"/>
</dbReference>
<dbReference type="RefSeq" id="WP_121047491.1">
    <property type="nucleotide sequence ID" value="NZ_AP018711.1"/>
</dbReference>
<keyword evidence="5" id="KW-1185">Reference proteome</keyword>
<accession>A0AAD1G0J1</accession>
<dbReference type="PANTHER" id="PTHR13812">
    <property type="entry name" value="KETIMINE REDUCTASE MU-CRYSTALLIN"/>
    <property type="match status" value="1"/>
</dbReference>
<dbReference type="KEGG" id="smic:SmB9_15700"/>
<reference evidence="3 5" key="2">
    <citation type="submission" date="2018-10" db="EMBL/GenBank/DDBJ databases">
        <title>Genomic Encyclopedia of Type Strains, Phase IV (KMG-IV): sequencing the most valuable type-strain genomes for metagenomic binning, comparative biology and taxonomic classification.</title>
        <authorList>
            <person name="Goeker M."/>
        </authorList>
    </citation>
    <scope>NUCLEOTIDE SEQUENCE [LARGE SCALE GENOMIC DNA]</scope>
    <source>
        <strain evidence="3 5">DSM 19791</strain>
    </source>
</reference>
<dbReference type="Gene3D" id="3.40.50.720">
    <property type="entry name" value="NAD(P)-binding Rossmann-like Domain"/>
    <property type="match status" value="1"/>
</dbReference>
<dbReference type="PANTHER" id="PTHR13812:SF19">
    <property type="entry name" value="KETIMINE REDUCTASE MU-CRYSTALLIN"/>
    <property type="match status" value="1"/>
</dbReference>
<protein>
    <submittedName>
        <fullName evidence="2">Ornithine cyclodeaminase</fullName>
    </submittedName>
</protein>
<dbReference type="AlphaFoldDB" id="A0AAD1G0J1"/>
<evidence type="ECO:0000313" key="5">
    <source>
        <dbReference type="Proteomes" id="UP000276029"/>
    </source>
</evidence>
<gene>
    <name evidence="3" type="ORF">DFR51_0536</name>
    <name evidence="2" type="ORF">SmB9_15700</name>
</gene>
<dbReference type="EMBL" id="AP018711">
    <property type="protein sequence ID" value="BBE33912.1"/>
    <property type="molecule type" value="Genomic_DNA"/>
</dbReference>
<dbReference type="GO" id="GO:0016491">
    <property type="term" value="F:oxidoreductase activity"/>
    <property type="evidence" value="ECO:0007669"/>
    <property type="project" value="UniProtKB-ARBA"/>
</dbReference>
<dbReference type="EMBL" id="RBWX01000007">
    <property type="protein sequence ID" value="RKS90992.1"/>
    <property type="molecule type" value="Genomic_DNA"/>
</dbReference>
<dbReference type="Proteomes" id="UP000276029">
    <property type="component" value="Unassembled WGS sequence"/>
</dbReference>
<sequence length="329" mass="34810">MYQGHDVRIFGATDVWAHLSYEACIAAMRGAMAAFSEGRASGVPRTFLDLAGGNMFGAMAGSLGAGDIFGAKLISLFPGNIRCGKPSHLGLVALFDPMDGNLSYLINASALTAIRTAAASAAATDVLARLDATTLAVLGYGEQAETHIRAILKVRSVESIRVWGRDRERCVRFADRIAATCAVPCTPVTDIARAVDGADIICTTTAAAEPILCGRWIASGTHINVVGFARSEAAEIDADLVLRARYIADCRASVLAEAGEFRSLLRNGTITDTHIVAEIGDVYLGRVVGRTCDDDITLYRSLGHIVQDLAAARALVDLASETELRCAHL</sequence>
<dbReference type="GO" id="GO:0005737">
    <property type="term" value="C:cytoplasm"/>
    <property type="evidence" value="ECO:0007669"/>
    <property type="project" value="TreeGrafter"/>
</dbReference>
<dbReference type="InterPro" id="IPR023401">
    <property type="entry name" value="ODC_N"/>
</dbReference>
<evidence type="ECO:0000313" key="4">
    <source>
        <dbReference type="Proteomes" id="UP000275727"/>
    </source>
</evidence>
<dbReference type="Gene3D" id="3.30.1780.10">
    <property type="entry name" value="ornithine cyclodeaminase, domain 1"/>
    <property type="match status" value="1"/>
</dbReference>
<dbReference type="InterPro" id="IPR003462">
    <property type="entry name" value="ODC_Mu_crystall"/>
</dbReference>
<evidence type="ECO:0000313" key="3">
    <source>
        <dbReference type="EMBL" id="RKS90992.1"/>
    </source>
</evidence>
<dbReference type="InterPro" id="IPR036291">
    <property type="entry name" value="NAD(P)-bd_dom_sf"/>
</dbReference>
<dbReference type="SUPFAM" id="SSF51735">
    <property type="entry name" value="NAD(P)-binding Rossmann-fold domains"/>
    <property type="match status" value="1"/>
</dbReference>
<evidence type="ECO:0000313" key="2">
    <source>
        <dbReference type="EMBL" id="BBE33912.1"/>
    </source>
</evidence>
<dbReference type="PIRSF" id="PIRSF001439">
    <property type="entry name" value="CryM"/>
    <property type="match status" value="1"/>
</dbReference>
<dbReference type="GO" id="GO:0019752">
    <property type="term" value="P:carboxylic acid metabolic process"/>
    <property type="evidence" value="ECO:0007669"/>
    <property type="project" value="UniProtKB-ARBA"/>
</dbReference>
<reference evidence="2 4" key="1">
    <citation type="submission" date="2018-06" db="EMBL/GenBank/DDBJ databases">
        <title>Complete Genome Sequence of the Microcystin-Degrading Bacterium Sphingosinicella microcystinivorans Strain B-9.</title>
        <authorList>
            <person name="Jin H."/>
            <person name="Nishizawa T."/>
            <person name="Guo Y."/>
            <person name="Nishizawa A."/>
            <person name="Park H."/>
            <person name="Kato H."/>
            <person name="Tsuji K."/>
            <person name="Harada K."/>
        </authorList>
    </citation>
    <scope>NUCLEOTIDE SEQUENCE [LARGE SCALE GENOMIC DNA]</scope>
    <source>
        <strain evidence="2 4">B9</strain>
    </source>
</reference>
<evidence type="ECO:0000256" key="1">
    <source>
        <dbReference type="ARBA" id="ARBA00008903"/>
    </source>
</evidence>
<name>A0AAD1G0J1_SPHMI</name>
<dbReference type="Proteomes" id="UP000275727">
    <property type="component" value="Chromosome"/>
</dbReference>
<organism evidence="2 4">
    <name type="scientific">Sphingosinicella microcystinivorans</name>
    <dbReference type="NCBI Taxonomy" id="335406"/>
    <lineage>
        <taxon>Bacteria</taxon>
        <taxon>Pseudomonadati</taxon>
        <taxon>Pseudomonadota</taxon>
        <taxon>Alphaproteobacteria</taxon>
        <taxon>Sphingomonadales</taxon>
        <taxon>Sphingosinicellaceae</taxon>
        <taxon>Sphingosinicella</taxon>
    </lineage>
</organism>
<comment type="similarity">
    <text evidence="1">Belongs to the ornithine cyclodeaminase/mu-crystallin family.</text>
</comment>
<proteinExistence type="inferred from homology"/>